<dbReference type="EMBL" id="AAUV01000028">
    <property type="protein sequence ID" value="EAV40007.1"/>
    <property type="molecule type" value="Genomic_DNA"/>
</dbReference>
<gene>
    <name evidence="5" type="ORF">OENOO_32003</name>
</gene>
<dbReference type="Pfam" id="PF22381">
    <property type="entry name" value="Staph_reg_Sar_Rot"/>
    <property type="match status" value="1"/>
</dbReference>
<evidence type="ECO:0000259" key="4">
    <source>
        <dbReference type="PROSITE" id="PS50995"/>
    </source>
</evidence>
<evidence type="ECO:0000256" key="2">
    <source>
        <dbReference type="ARBA" id="ARBA00023125"/>
    </source>
</evidence>
<proteinExistence type="predicted"/>
<dbReference type="PRINTS" id="PR00598">
    <property type="entry name" value="HTHMARR"/>
</dbReference>
<organism evidence="5 6">
    <name type="scientific">Oenococcus oeni ATCC BAA-1163</name>
    <dbReference type="NCBI Taxonomy" id="379360"/>
    <lineage>
        <taxon>Bacteria</taxon>
        <taxon>Bacillati</taxon>
        <taxon>Bacillota</taxon>
        <taxon>Bacilli</taxon>
        <taxon>Lactobacillales</taxon>
        <taxon>Lactobacillaceae</taxon>
        <taxon>Oenococcus</taxon>
    </lineage>
</organism>
<dbReference type="InterPro" id="IPR036390">
    <property type="entry name" value="WH_DNA-bd_sf"/>
</dbReference>
<dbReference type="Proteomes" id="UP000003346">
    <property type="component" value="Unassembled WGS sequence"/>
</dbReference>
<keyword evidence="1" id="KW-0805">Transcription regulation</keyword>
<keyword evidence="3" id="KW-0804">Transcription</keyword>
<dbReference type="HOGENOM" id="CLU_116692_0_0_9"/>
<dbReference type="SMART" id="SM00529">
    <property type="entry name" value="HTH_DTXR"/>
    <property type="match status" value="1"/>
</dbReference>
<dbReference type="AlphaFoldDB" id="A0NHL7"/>
<dbReference type="SMART" id="SM00347">
    <property type="entry name" value="HTH_MARR"/>
    <property type="match status" value="1"/>
</dbReference>
<dbReference type="PANTHER" id="PTHR33164:SF89">
    <property type="entry name" value="MARR FAMILY REGULATORY PROTEIN"/>
    <property type="match status" value="1"/>
</dbReference>
<dbReference type="InterPro" id="IPR039422">
    <property type="entry name" value="MarR/SlyA-like"/>
</dbReference>
<name>A0NHL7_OENOE</name>
<reference evidence="5 6" key="1">
    <citation type="submission" date="2006-11" db="EMBL/GenBank/DDBJ databases">
        <authorList>
            <consortium name="Laboratoire de Microbiologie (Universite Bourgogne)"/>
            <consortium name="GENOME Express"/>
            <consortium name="UMR Oenologie Ampelologie (Universite Bordeaux 2)"/>
            <person name="Guzzo J."/>
        </authorList>
    </citation>
    <scope>NUCLEOTIDE SEQUENCE [LARGE SCALE GENOMIC DNA]</scope>
    <source>
        <strain evidence="5 6">ATCC BAA-1163</strain>
    </source>
</reference>
<dbReference type="InterPro" id="IPR036388">
    <property type="entry name" value="WH-like_DNA-bd_sf"/>
</dbReference>
<dbReference type="InterPro" id="IPR055166">
    <property type="entry name" value="Transc_reg_Sar_Rot_HTH"/>
</dbReference>
<accession>A0NHL7</accession>
<dbReference type="InterPro" id="IPR011991">
    <property type="entry name" value="ArsR-like_HTH"/>
</dbReference>
<dbReference type="SUPFAM" id="SSF46785">
    <property type="entry name" value="Winged helix' DNA-binding domain"/>
    <property type="match status" value="1"/>
</dbReference>
<protein>
    <submittedName>
        <fullName evidence="5">Transcriptional regulator, MarR family</fullName>
    </submittedName>
</protein>
<dbReference type="GO" id="GO:0003677">
    <property type="term" value="F:DNA binding"/>
    <property type="evidence" value="ECO:0007669"/>
    <property type="project" value="UniProtKB-KW"/>
</dbReference>
<dbReference type="CDD" id="cd00090">
    <property type="entry name" value="HTH_ARSR"/>
    <property type="match status" value="1"/>
</dbReference>
<dbReference type="Gene3D" id="1.10.10.10">
    <property type="entry name" value="Winged helix-like DNA-binding domain superfamily/Winged helix DNA-binding domain"/>
    <property type="match status" value="1"/>
</dbReference>
<feature type="domain" description="HTH marR-type" evidence="4">
    <location>
        <begin position="3"/>
        <end position="140"/>
    </location>
</feature>
<keyword evidence="2" id="KW-0238">DNA-binding</keyword>
<dbReference type="PANTHER" id="PTHR33164">
    <property type="entry name" value="TRANSCRIPTIONAL REGULATOR, MARR FAMILY"/>
    <property type="match status" value="1"/>
</dbReference>
<dbReference type="GO" id="GO:0046914">
    <property type="term" value="F:transition metal ion binding"/>
    <property type="evidence" value="ECO:0007669"/>
    <property type="project" value="InterPro"/>
</dbReference>
<evidence type="ECO:0000256" key="1">
    <source>
        <dbReference type="ARBA" id="ARBA00023015"/>
    </source>
</evidence>
<comment type="caution">
    <text evidence="5">The sequence shown here is derived from an EMBL/GenBank/DDBJ whole genome shotgun (WGS) entry which is preliminary data.</text>
</comment>
<dbReference type="InterPro" id="IPR022689">
    <property type="entry name" value="Iron_dep_repressor"/>
</dbReference>
<dbReference type="InterPro" id="IPR000835">
    <property type="entry name" value="HTH_MarR-typ"/>
</dbReference>
<evidence type="ECO:0000313" key="6">
    <source>
        <dbReference type="Proteomes" id="UP000003346"/>
    </source>
</evidence>
<dbReference type="GO" id="GO:0006950">
    <property type="term" value="P:response to stress"/>
    <property type="evidence" value="ECO:0007669"/>
    <property type="project" value="TreeGrafter"/>
</dbReference>
<evidence type="ECO:0000256" key="3">
    <source>
        <dbReference type="ARBA" id="ARBA00023163"/>
    </source>
</evidence>
<dbReference type="GO" id="GO:0003700">
    <property type="term" value="F:DNA-binding transcription factor activity"/>
    <property type="evidence" value="ECO:0007669"/>
    <property type="project" value="InterPro"/>
</dbReference>
<sequence length="203" mass="23924">MNNKEIFEELTTLARQPAIWFAARSLYGHGGNQRPDNSRRLLRVLAETDNNLTAGAIADILAIRPASVTQIIKKLENNEYIQRVRDESDARVVRVKITSKGRKQLELLEDKQSDFQTELFDVFDDDERQRFGESLRKLNEHVMSDEYLDNMRSKMDKHMRFGFDHFVNVSNARKIHENQTEYLKKMRQHQQQRPFNDEDNEGL</sequence>
<evidence type="ECO:0000313" key="5">
    <source>
        <dbReference type="EMBL" id="EAV40007.1"/>
    </source>
</evidence>
<dbReference type="PROSITE" id="PS50995">
    <property type="entry name" value="HTH_MARR_2"/>
    <property type="match status" value="1"/>
</dbReference>